<proteinExistence type="predicted"/>
<sequence length="156" mass="16840">ILSHDLLARGDVLVTFSGGAAKSLLVCCGASVAMSGGACDFINWNREPYGSSVSFGGGLLQRRVGVGYAGGVDASFSCHHFEPSDWFAAASCLETWLLGFILVQCRHRYGYKYGGFHPEPATSEMTRKVSASEAIRRISSSSYSRRWQRTVSSKTG</sequence>
<organism evidence="1">
    <name type="scientific">Brassica napus</name>
    <name type="common">Rape</name>
    <dbReference type="NCBI Taxonomy" id="3708"/>
    <lineage>
        <taxon>Eukaryota</taxon>
        <taxon>Viridiplantae</taxon>
        <taxon>Streptophyta</taxon>
        <taxon>Embryophyta</taxon>
        <taxon>Tracheophyta</taxon>
        <taxon>Spermatophyta</taxon>
        <taxon>Magnoliopsida</taxon>
        <taxon>eudicotyledons</taxon>
        <taxon>Gunneridae</taxon>
        <taxon>Pentapetalae</taxon>
        <taxon>rosids</taxon>
        <taxon>malvids</taxon>
        <taxon>Brassicales</taxon>
        <taxon>Brassicaceae</taxon>
        <taxon>Brassiceae</taxon>
        <taxon>Brassica</taxon>
    </lineage>
</organism>
<name>A0A816MY33_BRANA</name>
<evidence type="ECO:0000313" key="1">
    <source>
        <dbReference type="EMBL" id="CAF2007198.1"/>
    </source>
</evidence>
<gene>
    <name evidence="1" type="ORF">DARMORV10_C07P37420.1</name>
</gene>
<accession>A0A816MY33</accession>
<protein>
    <submittedName>
        <fullName evidence="1">(rape) hypothetical protein</fullName>
    </submittedName>
</protein>
<dbReference type="Proteomes" id="UP001295469">
    <property type="component" value="Chromosome C07"/>
</dbReference>
<feature type="non-terminal residue" evidence="1">
    <location>
        <position position="1"/>
    </location>
</feature>
<dbReference type="EMBL" id="HG994371">
    <property type="protein sequence ID" value="CAF2007198.1"/>
    <property type="molecule type" value="Genomic_DNA"/>
</dbReference>
<dbReference type="AlphaFoldDB" id="A0A816MY33"/>
<reference evidence="1" key="1">
    <citation type="submission" date="2021-01" db="EMBL/GenBank/DDBJ databases">
        <authorList>
            <consortium name="Genoscope - CEA"/>
            <person name="William W."/>
        </authorList>
    </citation>
    <scope>NUCLEOTIDE SEQUENCE</scope>
</reference>